<evidence type="ECO:0000256" key="1">
    <source>
        <dbReference type="ARBA" id="ARBA00011446"/>
    </source>
</evidence>
<dbReference type="GO" id="GO:0007034">
    <property type="term" value="P:vacuolar transport"/>
    <property type="evidence" value="ECO:0007669"/>
    <property type="project" value="UniProtKB-ARBA"/>
</dbReference>
<feature type="compositionally biased region" description="Basic and acidic residues" evidence="4">
    <location>
        <begin position="589"/>
        <end position="599"/>
    </location>
</feature>
<feature type="region of interest" description="Disordered" evidence="4">
    <location>
        <begin position="240"/>
        <end position="259"/>
    </location>
</feature>
<feature type="compositionally biased region" description="Basic and acidic residues" evidence="4">
    <location>
        <begin position="7"/>
        <end position="20"/>
    </location>
</feature>
<dbReference type="CDD" id="cd21383">
    <property type="entry name" value="GAT_GGA_Tom1-like"/>
    <property type="match status" value="1"/>
</dbReference>
<evidence type="ECO:0000259" key="5">
    <source>
        <dbReference type="PROSITE" id="PS50179"/>
    </source>
</evidence>
<dbReference type="EMBL" id="QWIP01000490">
    <property type="protein sequence ID" value="RMY62705.1"/>
    <property type="molecule type" value="Genomic_DNA"/>
</dbReference>
<proteinExistence type="predicted"/>
<feature type="domain" description="VHS" evidence="5">
    <location>
        <begin position="78"/>
        <end position="181"/>
    </location>
</feature>
<evidence type="ECO:0000313" key="7">
    <source>
        <dbReference type="EMBL" id="RMY62705.1"/>
    </source>
</evidence>
<dbReference type="SUPFAM" id="SSF89009">
    <property type="entry name" value="GAT-like domain"/>
    <property type="match status" value="1"/>
</dbReference>
<dbReference type="VEuPathDB" id="FungiDB:BTJ68_10946"/>
<keyword evidence="3" id="KW-0653">Protein transport</keyword>
<comment type="caution">
    <text evidence="7">The sequence shown here is derived from an EMBL/GenBank/DDBJ whole genome shotgun (WGS) entry which is preliminary data.</text>
</comment>
<dbReference type="InterPro" id="IPR002014">
    <property type="entry name" value="VHS_dom"/>
</dbReference>
<dbReference type="Pfam" id="PF03127">
    <property type="entry name" value="GAT"/>
    <property type="match status" value="1"/>
</dbReference>
<dbReference type="GO" id="GO:0043130">
    <property type="term" value="F:ubiquitin binding"/>
    <property type="evidence" value="ECO:0007669"/>
    <property type="project" value="InterPro"/>
</dbReference>
<feature type="domain" description="GAT" evidence="6">
    <location>
        <begin position="254"/>
        <end position="343"/>
    </location>
</feature>
<dbReference type="AlphaFoldDB" id="A0A3M7DEF9"/>
<dbReference type="InterPro" id="IPR004152">
    <property type="entry name" value="GAT_dom"/>
</dbReference>
<evidence type="ECO:0000256" key="3">
    <source>
        <dbReference type="ARBA" id="ARBA00022927"/>
    </source>
</evidence>
<dbReference type="SUPFAM" id="SSF48464">
    <property type="entry name" value="ENTH/VHS domain"/>
    <property type="match status" value="1"/>
</dbReference>
<evidence type="ECO:0008006" key="9">
    <source>
        <dbReference type="Google" id="ProtNLM"/>
    </source>
</evidence>
<evidence type="ECO:0000259" key="6">
    <source>
        <dbReference type="PROSITE" id="PS50909"/>
    </source>
</evidence>
<feature type="region of interest" description="Disordered" evidence="4">
    <location>
        <begin position="204"/>
        <end position="228"/>
    </location>
</feature>
<organism evidence="7 8">
    <name type="scientific">Hortaea werneckii</name>
    <name type="common">Black yeast</name>
    <name type="synonym">Cladosporium werneckii</name>
    <dbReference type="NCBI Taxonomy" id="91943"/>
    <lineage>
        <taxon>Eukaryota</taxon>
        <taxon>Fungi</taxon>
        <taxon>Dikarya</taxon>
        <taxon>Ascomycota</taxon>
        <taxon>Pezizomycotina</taxon>
        <taxon>Dothideomycetes</taxon>
        <taxon>Dothideomycetidae</taxon>
        <taxon>Mycosphaerellales</taxon>
        <taxon>Teratosphaeriaceae</taxon>
        <taxon>Hortaea</taxon>
    </lineage>
</organism>
<dbReference type="GO" id="GO:0035091">
    <property type="term" value="F:phosphatidylinositol binding"/>
    <property type="evidence" value="ECO:0007669"/>
    <property type="project" value="InterPro"/>
</dbReference>
<gene>
    <name evidence="7" type="ORF">D0863_10867</name>
</gene>
<feature type="compositionally biased region" description="Polar residues" evidence="4">
    <location>
        <begin position="44"/>
        <end position="60"/>
    </location>
</feature>
<evidence type="ECO:0000313" key="8">
    <source>
        <dbReference type="Proteomes" id="UP000269276"/>
    </source>
</evidence>
<dbReference type="Gene3D" id="1.20.58.160">
    <property type="match status" value="1"/>
</dbReference>
<reference evidence="7 8" key="1">
    <citation type="journal article" date="2018" name="BMC Genomics">
        <title>Genomic evidence for intraspecific hybridization in a clonal and extremely halotolerant yeast.</title>
        <authorList>
            <person name="Gostincar C."/>
            <person name="Stajich J.E."/>
            <person name="Zupancic J."/>
            <person name="Zalar P."/>
            <person name="Gunde-Cimerman N."/>
        </authorList>
    </citation>
    <scope>NUCLEOTIDE SEQUENCE [LARGE SCALE GENOMIC DNA]</scope>
    <source>
        <strain evidence="7 8">EXF-2682</strain>
    </source>
</reference>
<evidence type="ECO:0000256" key="2">
    <source>
        <dbReference type="ARBA" id="ARBA00022448"/>
    </source>
</evidence>
<feature type="compositionally biased region" description="Polar residues" evidence="4">
    <location>
        <begin position="436"/>
        <end position="447"/>
    </location>
</feature>
<feature type="region of interest" description="Disordered" evidence="4">
    <location>
        <begin position="412"/>
        <end position="606"/>
    </location>
</feature>
<feature type="compositionally biased region" description="Polar residues" evidence="4">
    <location>
        <begin position="352"/>
        <end position="372"/>
    </location>
</feature>
<comment type="subunit">
    <text evidence="1">Component of the ESCRT-0 complex composed of HSE1 and VPS27.</text>
</comment>
<dbReference type="GO" id="GO:0015031">
    <property type="term" value="P:protein transport"/>
    <property type="evidence" value="ECO:0007669"/>
    <property type="project" value="UniProtKB-KW"/>
</dbReference>
<feature type="compositionally biased region" description="Polar residues" evidence="4">
    <location>
        <begin position="491"/>
        <end position="519"/>
    </location>
</feature>
<dbReference type="Proteomes" id="UP000269276">
    <property type="component" value="Unassembled WGS sequence"/>
</dbReference>
<dbReference type="GO" id="GO:0016192">
    <property type="term" value="P:vesicle-mediated transport"/>
    <property type="evidence" value="ECO:0007669"/>
    <property type="project" value="UniProtKB-ARBA"/>
</dbReference>
<feature type="region of interest" description="Disordered" evidence="4">
    <location>
        <begin position="352"/>
        <end position="387"/>
    </location>
</feature>
<dbReference type="Gene3D" id="1.25.40.90">
    <property type="match status" value="1"/>
</dbReference>
<dbReference type="PROSITE" id="PS50909">
    <property type="entry name" value="GAT"/>
    <property type="match status" value="1"/>
</dbReference>
<dbReference type="InterPro" id="IPR008942">
    <property type="entry name" value="ENTH_VHS"/>
</dbReference>
<accession>A0A3M7DEF9</accession>
<dbReference type="OrthoDB" id="5393057at2759"/>
<protein>
    <recommendedName>
        <fullName evidence="9">GAT domain-containing protein</fullName>
    </recommendedName>
</protein>
<sequence length="606" mass="65465">MPTGARQQHEQDEALHEPSSHKKYACRSDSTVPWQTPADLWIQGSENSHASTSQSFSNAPPDSPEAAASQSVRSFCEGANELNPDEDAIFLPAIVESAESSPAAAAACAYQIRKFLAKGWSSNPRVQYNAIMLIRILSDNPGATFTRNFDKAFVSTVKELLRGCRDKSTQTIMRETLDSLEVNKSYDEGLQQLLLMWRKEKGASGSLSRPSHGRGLSNAMANGQPYPPQMQQVEQMGYVNGATSNGHYPRNQLPPPSELASRIEEAKNTAKILMQLVQSTPPEELKGNELIKEFSERCQSAQKSMQSYCNCDNPPPDDDTLQTLIETNEQLSLAGSRYQRAVLSARRTMGAQVQTPPALQEQPNGGYMSTGTAFAAPSASHQDYTGSTATAQQNTAFGGYQQPHQTFAQPANHEVFQPPPGPPPKMANGIQPGSYPPQQKQYQSAATNPFEDPEEALYEDRPAQRPQQPPSQGFAVDATDPSDFAHPASGRQRSNTFDLENAYSAPSHNSSISAPSPTFTRDGRASEAGMSEVSPQASPQDTRHGSGPRPGPGPWHHSGITPSYMGRQNSAADGLTMHGAQSDPEVAELDGRGVAELDGRGNAGGR</sequence>
<feature type="region of interest" description="Disordered" evidence="4">
    <location>
        <begin position="1"/>
        <end position="71"/>
    </location>
</feature>
<evidence type="ECO:0000256" key="4">
    <source>
        <dbReference type="SAM" id="MobiDB-lite"/>
    </source>
</evidence>
<name>A0A3M7DEF9_HORWE</name>
<keyword evidence="2" id="KW-0813">Transport</keyword>
<dbReference type="InterPro" id="IPR038425">
    <property type="entry name" value="GAT_sf"/>
</dbReference>
<dbReference type="PROSITE" id="PS50179">
    <property type="entry name" value="VHS"/>
    <property type="match status" value="1"/>
</dbReference>